<protein>
    <submittedName>
        <fullName evidence="3">Glucose/carbohydrate outer membrane porin</fullName>
    </submittedName>
</protein>
<evidence type="ECO:0000256" key="2">
    <source>
        <dbReference type="RuleBase" id="RU363072"/>
    </source>
</evidence>
<comment type="similarity">
    <text evidence="1 2">Belongs to the OprB family.</text>
</comment>
<keyword evidence="4" id="KW-1185">Reference proteome</keyword>
<dbReference type="EMBL" id="ARXR01000001">
    <property type="protein sequence ID" value="MBF5051438.1"/>
    <property type="molecule type" value="Genomic_DNA"/>
</dbReference>
<dbReference type="InterPro" id="IPR038673">
    <property type="entry name" value="OprB_sf"/>
</dbReference>
<proteinExistence type="inferred from homology"/>
<dbReference type="RefSeq" id="WP_194854748.1">
    <property type="nucleotide sequence ID" value="NZ_ARXR01000001.1"/>
</dbReference>
<name>A0ABS0ABC5_9GAMM</name>
<dbReference type="Pfam" id="PF04966">
    <property type="entry name" value="OprB"/>
    <property type="match status" value="1"/>
</dbReference>
<dbReference type="PANTHER" id="PTHR37944:SF1">
    <property type="entry name" value="PORIN B"/>
    <property type="match status" value="1"/>
</dbReference>
<dbReference type="Gene3D" id="2.40.160.180">
    <property type="entry name" value="Carbohydrate-selective porin OprB"/>
    <property type="match status" value="1"/>
</dbReference>
<dbReference type="Proteomes" id="UP000644441">
    <property type="component" value="Unassembled WGS sequence"/>
</dbReference>
<comment type="caution">
    <text evidence="3">The sequence shown here is derived from an EMBL/GenBank/DDBJ whole genome shotgun (WGS) entry which is preliminary data.</text>
</comment>
<keyword evidence="2" id="KW-0732">Signal</keyword>
<dbReference type="InterPro" id="IPR007049">
    <property type="entry name" value="Carb-sel_porin_OprB"/>
</dbReference>
<accession>A0ABS0ABC5</accession>
<evidence type="ECO:0000256" key="1">
    <source>
        <dbReference type="ARBA" id="ARBA00008769"/>
    </source>
</evidence>
<dbReference type="InterPro" id="IPR052932">
    <property type="entry name" value="OprB_Porin"/>
</dbReference>
<evidence type="ECO:0000313" key="3">
    <source>
        <dbReference type="EMBL" id="MBF5051438.1"/>
    </source>
</evidence>
<feature type="chain" id="PRO_5044983043" evidence="2">
    <location>
        <begin position="26"/>
        <end position="435"/>
    </location>
</feature>
<evidence type="ECO:0000313" key="4">
    <source>
        <dbReference type="Proteomes" id="UP000644441"/>
    </source>
</evidence>
<gene>
    <name evidence="3" type="ORF">ISO4_00040</name>
</gene>
<reference evidence="3 4" key="1">
    <citation type="submission" date="2012-09" db="EMBL/GenBank/DDBJ databases">
        <title>Genome Sequence of alkane-degrading Bacterium Alcanivorax venustensis ISO4.</title>
        <authorList>
            <person name="Lai Q."/>
            <person name="Shao Z."/>
        </authorList>
    </citation>
    <scope>NUCLEOTIDE SEQUENCE [LARGE SCALE GENOMIC DNA]</scope>
    <source>
        <strain evidence="3 4">ISO4</strain>
    </source>
</reference>
<dbReference type="PANTHER" id="PTHR37944">
    <property type="entry name" value="PORIN B"/>
    <property type="match status" value="1"/>
</dbReference>
<organism evidence="3 4">
    <name type="scientific">Alloalcanivorax venustensis ISO4</name>
    <dbReference type="NCBI Taxonomy" id="1177184"/>
    <lineage>
        <taxon>Bacteria</taxon>
        <taxon>Pseudomonadati</taxon>
        <taxon>Pseudomonadota</taxon>
        <taxon>Gammaproteobacteria</taxon>
        <taxon>Oceanospirillales</taxon>
        <taxon>Alcanivoracaceae</taxon>
        <taxon>Alloalcanivorax</taxon>
    </lineage>
</organism>
<sequence length="435" mass="47201">MTRKRFRARALVAALAILPLCAPWAAVRAAPLDPGGDYALGDWAGTRTDLARQGVRFDLGYVGEMAHNLSGGFREDGRLAYADQFHASLSLDLERLAGVNDADFKVTLTNRNGENLTGERLVDPATGGVSSVQEVFGRGNVTRLTQLWFQQGLFGGALEYKLGRIPLSDDFATLESRFQNLYLGSGQPGNQAGAVWYNWPVSQWGGRVKVQDGARRYLQLGVFDQNPENLDPDQALDLYRHGSEGVITPVEVGWVPDKGPGGLPGKYKLGAYYSSAEATDYEDGGTRGRRYGGYFVVQQQVSAPHGDRRGLTLFSQGSWHDPDTAYVARYLSAGASWRGPWQGRPRDELGVGLAYAEIGDAYVDSATAGNPLVAGPGAAGYVPPQSDEWNAELYYGIHMTPWLTLRPNLQYLVHPGANDAVDDAWVVGTTVALTL</sequence>
<feature type="signal peptide" evidence="2">
    <location>
        <begin position="1"/>
        <end position="25"/>
    </location>
</feature>